<dbReference type="GO" id="GO:0010997">
    <property type="term" value="F:anaphase-promoting complex binding"/>
    <property type="evidence" value="ECO:0007669"/>
    <property type="project" value="InterPro"/>
</dbReference>
<gene>
    <name evidence="10" type="ORF">AMSG_05545</name>
</gene>
<dbReference type="PROSITE" id="PS50294">
    <property type="entry name" value="WD_REPEATS_REGION"/>
    <property type="match status" value="2"/>
</dbReference>
<evidence type="ECO:0000313" key="11">
    <source>
        <dbReference type="Proteomes" id="UP000054408"/>
    </source>
</evidence>
<dbReference type="PROSITE" id="PS00678">
    <property type="entry name" value="WD_REPEATS_1"/>
    <property type="match status" value="1"/>
</dbReference>
<dbReference type="Proteomes" id="UP000054408">
    <property type="component" value="Unassembled WGS sequence"/>
</dbReference>
<dbReference type="PANTHER" id="PTHR19918:SF8">
    <property type="entry name" value="FI02843P"/>
    <property type="match status" value="1"/>
</dbReference>
<dbReference type="GO" id="GO:0005680">
    <property type="term" value="C:anaphase-promoting complex"/>
    <property type="evidence" value="ECO:0007669"/>
    <property type="project" value="TreeGrafter"/>
</dbReference>
<dbReference type="OMA" id="CSGACLN"/>
<dbReference type="RefSeq" id="XP_013757640.1">
    <property type="nucleotide sequence ID" value="XM_013902186.1"/>
</dbReference>
<evidence type="ECO:0000313" key="10">
    <source>
        <dbReference type="EMBL" id="KNC49524.1"/>
    </source>
</evidence>
<keyword evidence="2 7" id="KW-0853">WD repeat</keyword>
<dbReference type="PROSITE" id="PS50082">
    <property type="entry name" value="WD_REPEATS_2"/>
    <property type="match status" value="3"/>
</dbReference>
<dbReference type="CDD" id="cd00200">
    <property type="entry name" value="WD40"/>
    <property type="match status" value="1"/>
</dbReference>
<comment type="similarity">
    <text evidence="1">Belongs to the WD repeat CDC20/Fizzy family.</text>
</comment>
<keyword evidence="3" id="KW-0132">Cell division</keyword>
<evidence type="ECO:0000256" key="2">
    <source>
        <dbReference type="ARBA" id="ARBA00022574"/>
    </source>
</evidence>
<name>A0A0L0DAZ6_THETB</name>
<dbReference type="GO" id="GO:1990757">
    <property type="term" value="F:ubiquitin ligase activator activity"/>
    <property type="evidence" value="ECO:0007669"/>
    <property type="project" value="TreeGrafter"/>
</dbReference>
<feature type="region of interest" description="Disordered" evidence="8">
    <location>
        <begin position="34"/>
        <end position="73"/>
    </location>
</feature>
<evidence type="ECO:0000256" key="1">
    <source>
        <dbReference type="ARBA" id="ARBA00006445"/>
    </source>
</evidence>
<dbReference type="InterPro" id="IPR056150">
    <property type="entry name" value="WD40_CDC20-Fz"/>
</dbReference>
<feature type="domain" description="CDC20/Fizzy WD40" evidence="9">
    <location>
        <begin position="176"/>
        <end position="467"/>
    </location>
</feature>
<dbReference type="InterPro" id="IPR001680">
    <property type="entry name" value="WD40_rpt"/>
</dbReference>
<feature type="repeat" description="WD" evidence="7">
    <location>
        <begin position="222"/>
        <end position="263"/>
    </location>
</feature>
<dbReference type="SUPFAM" id="SSF50978">
    <property type="entry name" value="WD40 repeat-like"/>
    <property type="match status" value="1"/>
</dbReference>
<organism evidence="10 11">
    <name type="scientific">Thecamonas trahens ATCC 50062</name>
    <dbReference type="NCBI Taxonomy" id="461836"/>
    <lineage>
        <taxon>Eukaryota</taxon>
        <taxon>Apusozoa</taxon>
        <taxon>Apusomonadida</taxon>
        <taxon>Apusomonadidae</taxon>
        <taxon>Thecamonas</taxon>
    </lineage>
</organism>
<evidence type="ECO:0000259" key="9">
    <source>
        <dbReference type="Pfam" id="PF24807"/>
    </source>
</evidence>
<protein>
    <submittedName>
        <fullName evidence="10">Cdc20</fullName>
    </submittedName>
</protein>
<feature type="compositionally biased region" description="Low complexity" evidence="8">
    <location>
        <begin position="38"/>
        <end position="57"/>
    </location>
</feature>
<dbReference type="InterPro" id="IPR033010">
    <property type="entry name" value="Cdc20/Fizzy"/>
</dbReference>
<dbReference type="GO" id="GO:0031145">
    <property type="term" value="P:anaphase-promoting complex-dependent catabolic process"/>
    <property type="evidence" value="ECO:0007669"/>
    <property type="project" value="TreeGrafter"/>
</dbReference>
<dbReference type="Pfam" id="PF24807">
    <property type="entry name" value="WD40_CDC20-Fz"/>
    <property type="match status" value="1"/>
</dbReference>
<evidence type="ECO:0000256" key="8">
    <source>
        <dbReference type="SAM" id="MobiDB-lite"/>
    </source>
</evidence>
<dbReference type="EMBL" id="GL349456">
    <property type="protein sequence ID" value="KNC49524.1"/>
    <property type="molecule type" value="Genomic_DNA"/>
</dbReference>
<sequence length="497" mass="54728">MSAFVNDWTNNLNAFDSALDTKVIPRWKRKAMEKAQQSSANASTSAITASSLATTPSRGTKRRGSGTPQCDRFIPNRAAMDMSLGKFALQENNPTLGEDGSGAYSPAKEEYQQTLQETLLNGRTECAKILAFKAKAPAPPVGYQNSLKVLYSQNKASAGRKRKVTRHIPQAPERVLDAPDMLDDYYLNLLDWNKQNILAVALGQTVYLWNAENGSITELCTTEEPDNFITSLSWIEDGSYLAVGTNTADVQLWDTEASRQVRCMKGHHSRVGSLAWNQFILSSGSRDSMIFNHDVRVADHHIATLASHTQEVCGLKWSPDGTQLASGGNDNLLCIWDINGGESPKFTLNDHCSAVKALDWCPWQENLLASGGGTADRCIRFWNTETGNCLNTIDTKSQVCSLKWSTHHKEIVSSHGFSQNQLIVWKYPSMVKMAELTGHTSRVLHLAASPDGETIVSAAGDETLRFWKCFARDSASSAAATKPVIDNRGLRRNVNIR</sequence>
<dbReference type="OrthoDB" id="10263272at2759"/>
<keyword evidence="11" id="KW-1185">Reference proteome</keyword>
<accession>A0A0L0DAZ6</accession>
<dbReference type="Gene3D" id="2.130.10.10">
    <property type="entry name" value="YVTN repeat-like/Quinoprotein amine dehydrogenase"/>
    <property type="match status" value="1"/>
</dbReference>
<keyword evidence="6" id="KW-0131">Cell cycle</keyword>
<evidence type="ECO:0000256" key="7">
    <source>
        <dbReference type="PROSITE-ProRule" id="PRU00221"/>
    </source>
</evidence>
<evidence type="ECO:0000256" key="5">
    <source>
        <dbReference type="ARBA" id="ARBA00022776"/>
    </source>
</evidence>
<evidence type="ECO:0000256" key="6">
    <source>
        <dbReference type="ARBA" id="ARBA00023306"/>
    </source>
</evidence>
<dbReference type="STRING" id="461836.A0A0L0DAZ6"/>
<dbReference type="InterPro" id="IPR036322">
    <property type="entry name" value="WD40_repeat_dom_sf"/>
</dbReference>
<proteinExistence type="inferred from homology"/>
<evidence type="ECO:0000256" key="4">
    <source>
        <dbReference type="ARBA" id="ARBA00022737"/>
    </source>
</evidence>
<reference evidence="10 11" key="1">
    <citation type="submission" date="2010-05" db="EMBL/GenBank/DDBJ databases">
        <title>The Genome Sequence of Thecamonas trahens ATCC 50062.</title>
        <authorList>
            <consortium name="The Broad Institute Genome Sequencing Platform"/>
            <person name="Russ C."/>
            <person name="Cuomo C."/>
            <person name="Shea T."/>
            <person name="Young S.K."/>
            <person name="Zeng Q."/>
            <person name="Koehrsen M."/>
            <person name="Haas B."/>
            <person name="Borodovsky M."/>
            <person name="Guigo R."/>
            <person name="Alvarado L."/>
            <person name="Berlin A."/>
            <person name="Bochicchio J."/>
            <person name="Borenstein D."/>
            <person name="Chapman S."/>
            <person name="Chen Z."/>
            <person name="Freedman E."/>
            <person name="Gellesch M."/>
            <person name="Goldberg J."/>
            <person name="Griggs A."/>
            <person name="Gujja S."/>
            <person name="Heilman E."/>
            <person name="Heiman D."/>
            <person name="Hepburn T."/>
            <person name="Howarth C."/>
            <person name="Jen D."/>
            <person name="Larson L."/>
            <person name="Mehta T."/>
            <person name="Park D."/>
            <person name="Pearson M."/>
            <person name="Roberts A."/>
            <person name="Saif S."/>
            <person name="Shenoy N."/>
            <person name="Sisk P."/>
            <person name="Stolte C."/>
            <person name="Sykes S."/>
            <person name="Thomson T."/>
            <person name="Walk T."/>
            <person name="White J."/>
            <person name="Yandava C."/>
            <person name="Burger G."/>
            <person name="Gray M.W."/>
            <person name="Holland P.W.H."/>
            <person name="King N."/>
            <person name="Lang F.B.F."/>
            <person name="Roger A.J."/>
            <person name="Ruiz-Trillo I."/>
            <person name="Lander E."/>
            <person name="Nusbaum C."/>
        </authorList>
    </citation>
    <scope>NUCLEOTIDE SEQUENCE [LARGE SCALE GENOMIC DNA]</scope>
    <source>
        <strain evidence="10 11">ATCC 50062</strain>
    </source>
</reference>
<dbReference type="GO" id="GO:0051301">
    <property type="term" value="P:cell division"/>
    <property type="evidence" value="ECO:0007669"/>
    <property type="project" value="UniProtKB-KW"/>
</dbReference>
<feature type="repeat" description="WD" evidence="7">
    <location>
        <begin position="436"/>
        <end position="468"/>
    </location>
</feature>
<keyword evidence="5" id="KW-0498">Mitosis</keyword>
<evidence type="ECO:0000256" key="3">
    <source>
        <dbReference type="ARBA" id="ARBA00022618"/>
    </source>
</evidence>
<keyword evidence="4" id="KW-0677">Repeat</keyword>
<dbReference type="InterPro" id="IPR015943">
    <property type="entry name" value="WD40/YVTN_repeat-like_dom_sf"/>
</dbReference>
<dbReference type="GO" id="GO:1905786">
    <property type="term" value="P:positive regulation of anaphase-promoting complex-dependent catabolic process"/>
    <property type="evidence" value="ECO:0007669"/>
    <property type="project" value="TreeGrafter"/>
</dbReference>
<feature type="repeat" description="WD" evidence="7">
    <location>
        <begin position="305"/>
        <end position="346"/>
    </location>
</feature>
<dbReference type="InterPro" id="IPR019775">
    <property type="entry name" value="WD40_repeat_CS"/>
</dbReference>
<dbReference type="PANTHER" id="PTHR19918">
    <property type="entry name" value="CELL DIVISION CYCLE 20 CDC20 FIZZY -RELATED"/>
    <property type="match status" value="1"/>
</dbReference>
<dbReference type="eggNOG" id="KOG0305">
    <property type="taxonomic scope" value="Eukaryota"/>
</dbReference>
<dbReference type="GeneID" id="25564941"/>
<dbReference type="SMART" id="SM00320">
    <property type="entry name" value="WD40"/>
    <property type="match status" value="7"/>
</dbReference>
<dbReference type="AlphaFoldDB" id="A0A0L0DAZ6"/>